<feature type="compositionally biased region" description="Gly residues" evidence="1">
    <location>
        <begin position="804"/>
        <end position="813"/>
    </location>
</feature>
<dbReference type="AlphaFoldDB" id="A0A5E4Y3I5"/>
<name>A0A5E4Y3I5_9BURK</name>
<evidence type="ECO:0000256" key="1">
    <source>
        <dbReference type="SAM" id="MobiDB-lite"/>
    </source>
</evidence>
<dbReference type="PANTHER" id="PTHR11908:SF123">
    <property type="entry name" value="ALDEHYDE OXIDOREDUCTASE MOLYBDENUM-BINDING SUBUNIT PAOC"/>
    <property type="match status" value="1"/>
</dbReference>
<dbReference type="EMBL" id="CABPSC010000025">
    <property type="protein sequence ID" value="VVE43249.1"/>
    <property type="molecule type" value="Genomic_DNA"/>
</dbReference>
<sequence length="1049" mass="112643">MPRLPRKHCPAAAVSSDDARTLAAAEFPDSPRSSPQAETSAGLSMSRRGFLKASVVAGISVYVAPMGSRAFAALFEDKNLTPVAWDAAKGQARFRIDGTAKVSGAKIFARDIRARDMPGWPAQQAHAFVLRTTLADRPYLGFDLSRLDDGLQPDRIVTAEDLARDGLAFPEFYGDDMLLPVGKTPAYLGHAVAILIYRDFTRFRFAKDRLKFRDEIIRYGDVTGPLERDPWGSFRYVRVGGKTPYDDDVYSSLKDAPIFPSMMRKHLPVWPDGNDHGKLDEQGMAHAARIGEALSHPPENWLVMSREYRTQSIDTAALEPDNANCWYDAAAQTLHMVVPTQSPSEVAENAATMAAKGHFPVKRLIVYPCYTVGYGSKDHYNMPYYGLAAAMYGDGLPVRLANDRYEQFQTSLKRHAFTMRYRIGVDKESGLLQAFAGDMECNGGGRMNFSPSVAMVGATAAQSIYYFPRSDLSSVAIASRAIDAGSARGYGTLQSMAATEMMIDEIAAQLGVDPIDFRLKNALRSGMKNTQGAIPAGAVRVDEVLARAKAHPLWTGRDKKKAEYEAAHPGRRYGVGFACVQKDFGTGAETSFARVEIDETGKISLHHTGTEIGTGTSTSQAVAVAKWLGMPATDVHVGITEWPELPVVTSGDPYLMSQADQDRLAANPRWSPGYASPSSATNSAFYFTHSTREAARLLFLQGLWPAALSIWRRGLGGGQAAPLVVRAEDARWVEGKLSAAGLEALPLPLLAKTAHELGLATGATVHVFNRWQWAEADWDLGDGVTQRLPVDGIALRFGKGGAGAHGSAGGNGEGSPDAAQAQSLQTPLARGARRSGNAPAKSASPALAAAAAGGAQGARGAPSPHAGIAGIQVTAPTPGTGYRVFDRKRVYYPPVQRNNAAVTYYSAVGTLVELCVHEASGKVELLTHHSIVECGNQISPQLVSGQLQGGLAMGIGHALYEYLPLYEDGPGNGTWNFNRYHLPRAVDVAVWTQTGEVLPPISETDVPKGIAEVVMIPVVGAIVNGLAHAIGHRFTDLPVTPEKIQEVLA</sequence>
<feature type="domain" description="Aldehyde oxidase/xanthine dehydrogenase second molybdopterin binding" evidence="3">
    <location>
        <begin position="892"/>
        <end position="988"/>
    </location>
</feature>
<accession>A0A5E4Y3I5</accession>
<feature type="domain" description="Aldehyde oxidase/xanthine dehydrogenase second molybdopterin binding" evidence="3">
    <location>
        <begin position="548"/>
        <end position="639"/>
    </location>
</feature>
<dbReference type="PROSITE" id="PS51318">
    <property type="entry name" value="TAT"/>
    <property type="match status" value="1"/>
</dbReference>
<protein>
    <submittedName>
        <fullName evidence="4">Aldehyde oxidase</fullName>
    </submittedName>
</protein>
<dbReference type="Gene3D" id="3.30.365.10">
    <property type="entry name" value="Aldehyde oxidase/xanthine dehydrogenase, molybdopterin binding domain"/>
    <property type="match status" value="4"/>
</dbReference>
<dbReference type="SUPFAM" id="SSF56003">
    <property type="entry name" value="Molybdenum cofactor-binding domain"/>
    <property type="match status" value="1"/>
</dbReference>
<dbReference type="InterPro" id="IPR006311">
    <property type="entry name" value="TAT_signal"/>
</dbReference>
<organism evidence="4 5">
    <name type="scientific">Pandoraea nosoerga</name>
    <dbReference type="NCBI Taxonomy" id="2508296"/>
    <lineage>
        <taxon>Bacteria</taxon>
        <taxon>Pseudomonadati</taxon>
        <taxon>Pseudomonadota</taxon>
        <taxon>Betaproteobacteria</taxon>
        <taxon>Burkholderiales</taxon>
        <taxon>Burkholderiaceae</taxon>
        <taxon>Pandoraea</taxon>
    </lineage>
</organism>
<reference evidence="4 5" key="1">
    <citation type="submission" date="2019-08" db="EMBL/GenBank/DDBJ databases">
        <authorList>
            <person name="Peeters C."/>
        </authorList>
    </citation>
    <scope>NUCLEOTIDE SEQUENCE [LARGE SCALE GENOMIC DNA]</scope>
    <source>
        <strain evidence="4 5">LMG 31109</strain>
    </source>
</reference>
<dbReference type="PANTHER" id="PTHR11908">
    <property type="entry name" value="XANTHINE DEHYDROGENASE"/>
    <property type="match status" value="1"/>
</dbReference>
<dbReference type="InterPro" id="IPR037165">
    <property type="entry name" value="AldOxase/xan_DH_Mopterin-bd_sf"/>
</dbReference>
<dbReference type="GO" id="GO:0005506">
    <property type="term" value="F:iron ion binding"/>
    <property type="evidence" value="ECO:0007669"/>
    <property type="project" value="InterPro"/>
</dbReference>
<gene>
    <name evidence="4" type="ORF">PNO31109_04267</name>
</gene>
<dbReference type="Pfam" id="PF20256">
    <property type="entry name" value="MoCoBD_2"/>
    <property type="match status" value="2"/>
</dbReference>
<evidence type="ECO:0000313" key="4">
    <source>
        <dbReference type="EMBL" id="VVE43249.1"/>
    </source>
</evidence>
<dbReference type="InterPro" id="IPR008274">
    <property type="entry name" value="AldOxase/xan_DH_MoCoBD1"/>
</dbReference>
<dbReference type="Pfam" id="PF02738">
    <property type="entry name" value="MoCoBD_1"/>
    <property type="match status" value="1"/>
</dbReference>
<evidence type="ECO:0000313" key="5">
    <source>
        <dbReference type="Proteomes" id="UP000367825"/>
    </source>
</evidence>
<proteinExistence type="predicted"/>
<dbReference type="InterPro" id="IPR036856">
    <property type="entry name" value="Ald_Oxase/Xan_DH_a/b_sf"/>
</dbReference>
<evidence type="ECO:0000259" key="2">
    <source>
        <dbReference type="Pfam" id="PF02738"/>
    </source>
</evidence>
<evidence type="ECO:0000259" key="3">
    <source>
        <dbReference type="Pfam" id="PF20256"/>
    </source>
</evidence>
<dbReference type="Proteomes" id="UP000367825">
    <property type="component" value="Unassembled WGS sequence"/>
</dbReference>
<feature type="region of interest" description="Disordered" evidence="1">
    <location>
        <begin position="804"/>
        <end position="844"/>
    </location>
</feature>
<keyword evidence="5" id="KW-1185">Reference proteome</keyword>
<dbReference type="GO" id="GO:0016491">
    <property type="term" value="F:oxidoreductase activity"/>
    <property type="evidence" value="ECO:0007669"/>
    <property type="project" value="InterPro"/>
</dbReference>
<dbReference type="InterPro" id="IPR016208">
    <property type="entry name" value="Ald_Oxase/xanthine_DH-like"/>
</dbReference>
<dbReference type="InterPro" id="IPR046867">
    <property type="entry name" value="AldOxase/xan_DH_MoCoBD2"/>
</dbReference>
<dbReference type="SUPFAM" id="SSF54665">
    <property type="entry name" value="CO dehydrogenase molybdoprotein N-domain-like"/>
    <property type="match status" value="1"/>
</dbReference>
<feature type="domain" description="Aldehyde oxidase/xanthine dehydrogenase first molybdopterin binding" evidence="2">
    <location>
        <begin position="303"/>
        <end position="522"/>
    </location>
</feature>